<dbReference type="InterPro" id="IPR044925">
    <property type="entry name" value="His-Me_finger_sf"/>
</dbReference>
<name>A0A7Y3VY91_9FLAO</name>
<keyword evidence="2" id="KW-1185">Reference proteome</keyword>
<dbReference type="SUPFAM" id="SSF54060">
    <property type="entry name" value="His-Me finger endonucleases"/>
    <property type="match status" value="1"/>
</dbReference>
<dbReference type="RefSeq" id="WP_171221647.1">
    <property type="nucleotide sequence ID" value="NZ_CP121446.1"/>
</dbReference>
<comment type="caution">
    <text evidence="1">The sequence shown here is derived from an EMBL/GenBank/DDBJ whole genome shotgun (WGS) entry which is preliminary data.</text>
</comment>
<dbReference type="Proteomes" id="UP000536509">
    <property type="component" value="Unassembled WGS sequence"/>
</dbReference>
<evidence type="ECO:0008006" key="3">
    <source>
        <dbReference type="Google" id="ProtNLM"/>
    </source>
</evidence>
<dbReference type="AlphaFoldDB" id="A0A7Y3VY91"/>
<dbReference type="EMBL" id="JABEVX010000002">
    <property type="protein sequence ID" value="NNT71433.1"/>
    <property type="molecule type" value="Genomic_DNA"/>
</dbReference>
<sequence>MIRFYPNEVFREVEIDYPLQLRYAVSNRGRLISFTNDFKDGTLLKGGVVDGYRTLRYKMRKDGKLLNKSMCIYKLVAQLFIPKTSDDQLYVIHLDHSRDNDVVSNLKWVNYEEKMAHYRKSPAVIKSKLKLIEHNIKSDGRKLTSTDVIRLKKILNKPNRKTRIKILAKQFGISEMQIYRIKTGENWGHIKV</sequence>
<protein>
    <recommendedName>
        <fullName evidence="3">NUMOD4 domain-containing protein</fullName>
    </recommendedName>
</protein>
<evidence type="ECO:0000313" key="2">
    <source>
        <dbReference type="Proteomes" id="UP000536509"/>
    </source>
</evidence>
<evidence type="ECO:0000313" key="1">
    <source>
        <dbReference type="EMBL" id="NNT71433.1"/>
    </source>
</evidence>
<organism evidence="1 2">
    <name type="scientific">Flavobacterium rivulicola</name>
    <dbReference type="NCBI Taxonomy" id="2732161"/>
    <lineage>
        <taxon>Bacteria</taxon>
        <taxon>Pseudomonadati</taxon>
        <taxon>Bacteroidota</taxon>
        <taxon>Flavobacteriia</taxon>
        <taxon>Flavobacteriales</taxon>
        <taxon>Flavobacteriaceae</taxon>
        <taxon>Flavobacterium</taxon>
    </lineage>
</organism>
<reference evidence="1 2" key="1">
    <citation type="submission" date="2020-05" db="EMBL/GenBank/DDBJ databases">
        <title>Draft genome of Flavobacterium sp. IMCC34852.</title>
        <authorList>
            <person name="Song J."/>
            <person name="Cho J.-C."/>
        </authorList>
    </citation>
    <scope>NUCLEOTIDE SEQUENCE [LARGE SCALE GENOMIC DNA]</scope>
    <source>
        <strain evidence="1 2">IMCC34852</strain>
    </source>
</reference>
<accession>A0A7Y3VY91</accession>
<proteinExistence type="predicted"/>
<gene>
    <name evidence="1" type="ORF">HKT18_04300</name>
</gene>
<dbReference type="Gene3D" id="3.90.75.20">
    <property type="match status" value="1"/>
</dbReference>